<evidence type="ECO:0000256" key="1">
    <source>
        <dbReference type="SAM" id="MobiDB-lite"/>
    </source>
</evidence>
<proteinExistence type="predicted"/>
<keyword evidence="3" id="KW-1185">Reference proteome</keyword>
<reference evidence="3" key="1">
    <citation type="submission" date="2018-05" db="EMBL/GenBank/DDBJ databases">
        <authorList>
            <person name="Li Y."/>
        </authorList>
    </citation>
    <scope>NUCLEOTIDE SEQUENCE [LARGE SCALE GENOMIC DNA]</scope>
    <source>
        <strain evidence="3">sk1b4</strain>
    </source>
</reference>
<evidence type="ECO:0000313" key="2">
    <source>
        <dbReference type="EMBL" id="PWF27083.1"/>
    </source>
</evidence>
<protein>
    <submittedName>
        <fullName evidence="2">Uncharacterized protein</fullName>
    </submittedName>
</protein>
<feature type="compositionally biased region" description="Basic and acidic residues" evidence="1">
    <location>
        <begin position="49"/>
        <end position="73"/>
    </location>
</feature>
<dbReference type="EMBL" id="QETB01000001">
    <property type="protein sequence ID" value="PWF27083.1"/>
    <property type="molecule type" value="Genomic_DNA"/>
</dbReference>
<dbReference type="Proteomes" id="UP000245283">
    <property type="component" value="Unassembled WGS sequence"/>
</dbReference>
<evidence type="ECO:0000313" key="3">
    <source>
        <dbReference type="Proteomes" id="UP000245283"/>
    </source>
</evidence>
<dbReference type="AlphaFoldDB" id="A0A2V1K7K2"/>
<accession>A0A2V1K7K2</accession>
<gene>
    <name evidence="2" type="ORF">DD236_01355</name>
</gene>
<sequence>MITRLEPAGNLRFFDLMGLPHAPVHLLAEPGLLVAAGDAQLHLLTEVTHQSEPKDQETDTKPETTNRKPQDRHDLTVRLTELISARLTRRTS</sequence>
<comment type="caution">
    <text evidence="2">The sequence shown here is derived from an EMBL/GenBank/DDBJ whole genome shotgun (WGS) entry which is preliminary data.</text>
</comment>
<organism evidence="2 3">
    <name type="scientific">Ancrocorticia populi</name>
    <dbReference type="NCBI Taxonomy" id="2175228"/>
    <lineage>
        <taxon>Bacteria</taxon>
        <taxon>Bacillati</taxon>
        <taxon>Actinomycetota</taxon>
        <taxon>Actinomycetes</taxon>
        <taxon>Actinomycetales</taxon>
        <taxon>Actinomycetaceae</taxon>
        <taxon>Ancrocorticia</taxon>
    </lineage>
</organism>
<feature type="region of interest" description="Disordered" evidence="1">
    <location>
        <begin position="46"/>
        <end position="73"/>
    </location>
</feature>
<name>A0A2V1K7K2_9ACTO</name>